<accession>A0A848CQP9</accession>
<dbReference type="PANTHER" id="PTHR10587">
    <property type="entry name" value="GLYCOSYL TRANSFERASE-RELATED"/>
    <property type="match status" value="1"/>
</dbReference>
<dbReference type="CDD" id="cd10917">
    <property type="entry name" value="CE4_NodB_like_6s_7s"/>
    <property type="match status" value="1"/>
</dbReference>
<dbReference type="SUPFAM" id="SSF88713">
    <property type="entry name" value="Glycoside hydrolase/deacetylase"/>
    <property type="match status" value="1"/>
</dbReference>
<sequence length="312" mass="35271">MQRRKRKKTLLIWSAIICVGILALFNILFNPKEELLARTGNDIKTVQETNKNVDTLVGQDKNKTGEQNTANAEKSEQPPANKNMEQAKQTEKIEQPSTNKNIEEIPGLSLGKLISNIPSKNQKVVYLTFDDGPGPYTKEMVSILDKYNIKGSFFWIGKNITNELGSFGAQMIEQGHVIGSHTMHHTTLGNKNKAFQKQEIQNTAAYIEGKVKHPVHYFRPPYGAVNQGTREVSRELGQYLMYWQVDSLDWKLPNHPDQILENIKKAVKPGSIILMHERSQSVKILPQVIEYLQKSGYIIEPLPPVPESAKKS</sequence>
<name>A0A848CQP9_ANEAE</name>
<gene>
    <name evidence="4" type="ORF">HF838_07750</name>
</gene>
<dbReference type="Proteomes" id="UP000561326">
    <property type="component" value="Unassembled WGS sequence"/>
</dbReference>
<dbReference type="Pfam" id="PF01522">
    <property type="entry name" value="Polysacc_deac_1"/>
    <property type="match status" value="1"/>
</dbReference>
<dbReference type="GO" id="GO:0005975">
    <property type="term" value="P:carbohydrate metabolic process"/>
    <property type="evidence" value="ECO:0007669"/>
    <property type="project" value="InterPro"/>
</dbReference>
<evidence type="ECO:0000256" key="2">
    <source>
        <dbReference type="SAM" id="Phobius"/>
    </source>
</evidence>
<feature type="compositionally biased region" description="Polar residues" evidence="1">
    <location>
        <begin position="65"/>
        <end position="87"/>
    </location>
</feature>
<feature type="region of interest" description="Disordered" evidence="1">
    <location>
        <begin position="54"/>
        <end position="101"/>
    </location>
</feature>
<keyword evidence="2" id="KW-0472">Membrane</keyword>
<keyword evidence="2" id="KW-0812">Transmembrane</keyword>
<evidence type="ECO:0000256" key="1">
    <source>
        <dbReference type="SAM" id="MobiDB-lite"/>
    </source>
</evidence>
<evidence type="ECO:0000259" key="3">
    <source>
        <dbReference type="PROSITE" id="PS51677"/>
    </source>
</evidence>
<dbReference type="OrthoDB" id="258610at2"/>
<evidence type="ECO:0000313" key="4">
    <source>
        <dbReference type="EMBL" id="NME98153.1"/>
    </source>
</evidence>
<proteinExistence type="predicted"/>
<feature type="domain" description="NodB homology" evidence="3">
    <location>
        <begin position="123"/>
        <end position="300"/>
    </location>
</feature>
<dbReference type="Gene3D" id="3.20.20.370">
    <property type="entry name" value="Glycoside hydrolase/deacetylase"/>
    <property type="match status" value="1"/>
</dbReference>
<evidence type="ECO:0000313" key="5">
    <source>
        <dbReference type="Proteomes" id="UP000561326"/>
    </source>
</evidence>
<dbReference type="InterPro" id="IPR050248">
    <property type="entry name" value="Polysacc_deacetylase_ArnD"/>
</dbReference>
<dbReference type="RefSeq" id="WP_021619525.1">
    <property type="nucleotide sequence ID" value="NZ_CABKST010000040.1"/>
</dbReference>
<dbReference type="EMBL" id="JABAGO010000010">
    <property type="protein sequence ID" value="NME98153.1"/>
    <property type="molecule type" value="Genomic_DNA"/>
</dbReference>
<reference evidence="4 5" key="1">
    <citation type="submission" date="2020-04" db="EMBL/GenBank/DDBJ databases">
        <authorList>
            <person name="Hitch T.C.A."/>
            <person name="Wylensek D."/>
            <person name="Clavel T."/>
        </authorList>
    </citation>
    <scope>NUCLEOTIDE SEQUENCE [LARGE SCALE GENOMIC DNA]</scope>
    <source>
        <strain evidence="4 5">WB01_D5_05</strain>
    </source>
</reference>
<organism evidence="4 5">
    <name type="scientific">Aneurinibacillus aneurinilyticus</name>
    <name type="common">Bacillus aneurinolyticus</name>
    <dbReference type="NCBI Taxonomy" id="1391"/>
    <lineage>
        <taxon>Bacteria</taxon>
        <taxon>Bacillati</taxon>
        <taxon>Bacillota</taxon>
        <taxon>Bacilli</taxon>
        <taxon>Bacillales</taxon>
        <taxon>Paenibacillaceae</taxon>
        <taxon>Aneurinibacillus group</taxon>
        <taxon>Aneurinibacillus</taxon>
    </lineage>
</organism>
<feature type="transmembrane region" description="Helical" evidence="2">
    <location>
        <begin position="9"/>
        <end position="29"/>
    </location>
</feature>
<protein>
    <submittedName>
        <fullName evidence="4">Polysaccharide deacetylase family protein</fullName>
    </submittedName>
</protein>
<dbReference type="AlphaFoldDB" id="A0A848CQP9"/>
<keyword evidence="2" id="KW-1133">Transmembrane helix</keyword>
<dbReference type="PROSITE" id="PS51677">
    <property type="entry name" value="NODB"/>
    <property type="match status" value="1"/>
</dbReference>
<dbReference type="InterPro" id="IPR002509">
    <property type="entry name" value="NODB_dom"/>
</dbReference>
<dbReference type="GeneID" id="92837601"/>
<dbReference type="GO" id="GO:0016810">
    <property type="term" value="F:hydrolase activity, acting on carbon-nitrogen (but not peptide) bonds"/>
    <property type="evidence" value="ECO:0007669"/>
    <property type="project" value="InterPro"/>
</dbReference>
<dbReference type="InterPro" id="IPR011330">
    <property type="entry name" value="Glyco_hydro/deAcase_b/a-brl"/>
</dbReference>
<comment type="caution">
    <text evidence="4">The sequence shown here is derived from an EMBL/GenBank/DDBJ whole genome shotgun (WGS) entry which is preliminary data.</text>
</comment>